<name>A0A2T3HKX8_9SPHI</name>
<gene>
    <name evidence="2" type="ORF">C7T94_10835</name>
</gene>
<keyword evidence="1" id="KW-0472">Membrane</keyword>
<proteinExistence type="predicted"/>
<evidence type="ECO:0000313" key="2">
    <source>
        <dbReference type="EMBL" id="PST83102.1"/>
    </source>
</evidence>
<organism evidence="2 3">
    <name type="scientific">Pedobacter yulinensis</name>
    <dbReference type="NCBI Taxonomy" id="2126353"/>
    <lineage>
        <taxon>Bacteria</taxon>
        <taxon>Pseudomonadati</taxon>
        <taxon>Bacteroidota</taxon>
        <taxon>Sphingobacteriia</taxon>
        <taxon>Sphingobacteriales</taxon>
        <taxon>Sphingobacteriaceae</taxon>
        <taxon>Pedobacter</taxon>
    </lineage>
</organism>
<evidence type="ECO:0000256" key="1">
    <source>
        <dbReference type="SAM" id="Phobius"/>
    </source>
</evidence>
<keyword evidence="3" id="KW-1185">Reference proteome</keyword>
<dbReference type="EMBL" id="PYLS01000005">
    <property type="protein sequence ID" value="PST83102.1"/>
    <property type="molecule type" value="Genomic_DNA"/>
</dbReference>
<feature type="transmembrane region" description="Helical" evidence="1">
    <location>
        <begin position="29"/>
        <end position="50"/>
    </location>
</feature>
<protein>
    <submittedName>
        <fullName evidence="2">Uncharacterized protein</fullName>
    </submittedName>
</protein>
<dbReference type="AlphaFoldDB" id="A0A2T3HKX8"/>
<keyword evidence="1" id="KW-1133">Transmembrane helix</keyword>
<sequence length="63" mass="7151">MFLFFKVLIGLYWTQPGLPGPPEEVGPAALIPLIFIDFILAVIFCRPLVIQHCQTFFDTRSIV</sequence>
<reference evidence="2 3" key="1">
    <citation type="submission" date="2018-03" db="EMBL/GenBank/DDBJ databases">
        <authorList>
            <person name="Keele B.F."/>
        </authorList>
    </citation>
    <scope>NUCLEOTIDE SEQUENCE [LARGE SCALE GENOMIC DNA]</scope>
    <source>
        <strain evidence="2 3">YL28-9</strain>
    </source>
</reference>
<dbReference type="Proteomes" id="UP000240912">
    <property type="component" value="Unassembled WGS sequence"/>
</dbReference>
<accession>A0A2T3HKX8</accession>
<evidence type="ECO:0000313" key="3">
    <source>
        <dbReference type="Proteomes" id="UP000240912"/>
    </source>
</evidence>
<keyword evidence="1" id="KW-0812">Transmembrane</keyword>
<comment type="caution">
    <text evidence="2">The sequence shown here is derived from an EMBL/GenBank/DDBJ whole genome shotgun (WGS) entry which is preliminary data.</text>
</comment>